<organism evidence="1 2">
    <name type="scientific">Larinioides sclopetarius</name>
    <dbReference type="NCBI Taxonomy" id="280406"/>
    <lineage>
        <taxon>Eukaryota</taxon>
        <taxon>Metazoa</taxon>
        <taxon>Ecdysozoa</taxon>
        <taxon>Arthropoda</taxon>
        <taxon>Chelicerata</taxon>
        <taxon>Arachnida</taxon>
        <taxon>Araneae</taxon>
        <taxon>Araneomorphae</taxon>
        <taxon>Entelegynae</taxon>
        <taxon>Araneoidea</taxon>
        <taxon>Araneidae</taxon>
        <taxon>Larinioides</taxon>
    </lineage>
</organism>
<keyword evidence="2" id="KW-1185">Reference proteome</keyword>
<evidence type="ECO:0000313" key="2">
    <source>
        <dbReference type="Proteomes" id="UP001497382"/>
    </source>
</evidence>
<accession>A0AAV1YVS2</accession>
<dbReference type="InterPro" id="IPR052669">
    <property type="entry name" value="SL1/TIF-IB_Component"/>
</dbReference>
<proteinExistence type="predicted"/>
<dbReference type="GO" id="GO:0000120">
    <property type="term" value="C:RNA polymerase I transcription regulator complex"/>
    <property type="evidence" value="ECO:0007669"/>
    <property type="project" value="InterPro"/>
</dbReference>
<name>A0AAV1YVS2_9ARAC</name>
<reference evidence="1 2" key="1">
    <citation type="submission" date="2024-04" db="EMBL/GenBank/DDBJ databases">
        <authorList>
            <person name="Rising A."/>
            <person name="Reimegard J."/>
            <person name="Sonavane S."/>
            <person name="Akerstrom W."/>
            <person name="Nylinder S."/>
            <person name="Hedman E."/>
            <person name="Kallberg Y."/>
        </authorList>
    </citation>
    <scope>NUCLEOTIDE SEQUENCE [LARGE SCALE GENOMIC DNA]</scope>
</reference>
<dbReference type="GO" id="GO:0006360">
    <property type="term" value="P:transcription by RNA polymerase I"/>
    <property type="evidence" value="ECO:0007669"/>
    <property type="project" value="InterPro"/>
</dbReference>
<protein>
    <submittedName>
        <fullName evidence="1">Uncharacterized protein</fullName>
    </submittedName>
</protein>
<dbReference type="EMBL" id="CAXIEN010000008">
    <property type="protein sequence ID" value="CAL1263167.1"/>
    <property type="molecule type" value="Genomic_DNA"/>
</dbReference>
<dbReference type="PANTHER" id="PTHR32122">
    <property type="entry name" value="TATA BOX-BINDING PROTEIN ASSOCIATED FACTOR RNA POLYMERASE I SUBUNIT A"/>
    <property type="match status" value="1"/>
</dbReference>
<sequence length="415" mass="48171">MAKAIPSLEVLPKVLEVLNLIVAVIDAPAKKPKGKLKFDIYSYAAAEMYECSNVQTVGKKCVDLVNQSICSQRYEQAAKLLCILSQDTTVYENFLFKATMIILENLQFFDKENVVYKFLKDVQNLAFVNKKEAVLEYILCGIRNNFSNLSNKLKSFSFVKKLRKHATIDPLFEAYGAYVDYMMQLHTDEVFSNCEMQVSQASQISLEGVITKFKSLIRIPGEWDIFVLKLVEMLESSGKIEEVQEVLCDYAKCNSCHLNGHIYLCEYLRKHDLDSEIMLDHLKIIAELCPSDERVLLLIEKWNGYDDEFHKCLKLIFMFLDYPSNGKNIKAWKILSNLLDLAEPKITKEELIKNYWNSRSSSWHWIYFIPSQVCNLTQKDFFLASIKSSVLSYFDEDHQYIKEIQWKFPECQIPS</sequence>
<evidence type="ECO:0000313" key="1">
    <source>
        <dbReference type="EMBL" id="CAL1263167.1"/>
    </source>
</evidence>
<gene>
    <name evidence="1" type="ORF">LARSCL_LOCUS1366</name>
</gene>
<dbReference type="InterPro" id="IPR039495">
    <property type="entry name" value="TAF1A"/>
</dbReference>
<comment type="caution">
    <text evidence="1">The sequence shown here is derived from an EMBL/GenBank/DDBJ whole genome shotgun (WGS) entry which is preliminary data.</text>
</comment>
<dbReference type="PANTHER" id="PTHR32122:SF1">
    <property type="entry name" value="TATA BOX-BINDING PROTEIN-ASSOCIATED FACTOR RNA POLYMERASE I SUBUNIT A"/>
    <property type="match status" value="1"/>
</dbReference>
<dbReference type="Pfam" id="PF14929">
    <property type="entry name" value="TAF1_subA"/>
    <property type="match status" value="1"/>
</dbReference>
<dbReference type="Proteomes" id="UP001497382">
    <property type="component" value="Unassembled WGS sequence"/>
</dbReference>
<dbReference type="AlphaFoldDB" id="A0AAV1YVS2"/>